<dbReference type="PANTHER" id="PTHR12737">
    <property type="entry name" value="DIMETHYLARGININE DIMETHYLAMINOHYDROLASE"/>
    <property type="match status" value="1"/>
</dbReference>
<comment type="similarity">
    <text evidence="1">Belongs to the DDAH family.</text>
</comment>
<dbReference type="GO" id="GO:0016597">
    <property type="term" value="F:amino acid binding"/>
    <property type="evidence" value="ECO:0007669"/>
    <property type="project" value="TreeGrafter"/>
</dbReference>
<dbReference type="GO" id="GO:0006525">
    <property type="term" value="P:arginine metabolic process"/>
    <property type="evidence" value="ECO:0007669"/>
    <property type="project" value="TreeGrafter"/>
</dbReference>
<protein>
    <submittedName>
        <fullName evidence="4">N(G),N(G)-dimethylarginine dimethylaminohydrolase 1-like</fullName>
    </submittedName>
</protein>
<organism evidence="3 4">
    <name type="scientific">Branchiostoma belcheri</name>
    <name type="common">Amphioxus</name>
    <dbReference type="NCBI Taxonomy" id="7741"/>
    <lineage>
        <taxon>Eukaryota</taxon>
        <taxon>Metazoa</taxon>
        <taxon>Chordata</taxon>
        <taxon>Cephalochordata</taxon>
        <taxon>Leptocardii</taxon>
        <taxon>Amphioxiformes</taxon>
        <taxon>Branchiostomatidae</taxon>
        <taxon>Branchiostoma</taxon>
    </lineage>
</organism>
<dbReference type="Proteomes" id="UP000515135">
    <property type="component" value="Unplaced"/>
</dbReference>
<dbReference type="RefSeq" id="XP_019628144.1">
    <property type="nucleotide sequence ID" value="XM_019772585.1"/>
</dbReference>
<name>A0A6P4Z2I8_BRABE</name>
<evidence type="ECO:0000256" key="1">
    <source>
        <dbReference type="ARBA" id="ARBA00008532"/>
    </source>
</evidence>
<keyword evidence="2" id="KW-0378">Hydrolase</keyword>
<sequence>MAMDQSQKISATDGFPKFTRALVRGIPDSIREKSEAIKSDEEGRFDEEEYLVEPVKAREEQEKYIQTLRDLGLEVTVIPADESTPDCAFVGDTCVVVGNKALVTRPWGIPRRKELDAVEECLRNLGLEVDRIHNETACLEGGDVVFTGKEFFVGASVNSNKAGRKALAKTFPEYPITVIPVEWPDYYLKGVMCCAGPGLLTVAKNMGGKIAWKTILKHSNFKYEPIWIPDPEGVACIHVNGTVIHCVEDDAPDSIEVFEAKLTDYERVQFPLGELGKMDAGLCCMSVVF</sequence>
<evidence type="ECO:0000313" key="3">
    <source>
        <dbReference type="Proteomes" id="UP000515135"/>
    </source>
</evidence>
<dbReference type="FunFam" id="3.75.10.10:FF:000004">
    <property type="entry name" value="N(G),N(G)-dimethylarginine dimethylaminohydrolase 1"/>
    <property type="match status" value="1"/>
</dbReference>
<evidence type="ECO:0000313" key="4">
    <source>
        <dbReference type="RefSeq" id="XP_019628144.1"/>
    </source>
</evidence>
<dbReference type="InterPro" id="IPR033199">
    <property type="entry name" value="DDAH-like"/>
</dbReference>
<dbReference type="GO" id="GO:0000052">
    <property type="term" value="P:citrulline metabolic process"/>
    <property type="evidence" value="ECO:0007669"/>
    <property type="project" value="TreeGrafter"/>
</dbReference>
<keyword evidence="3" id="KW-1185">Reference proteome</keyword>
<accession>A0A6P4Z2I8</accession>
<dbReference type="GO" id="GO:0016403">
    <property type="term" value="F:dimethylargininase activity"/>
    <property type="evidence" value="ECO:0007669"/>
    <property type="project" value="TreeGrafter"/>
</dbReference>
<proteinExistence type="inferred from homology"/>
<evidence type="ECO:0000256" key="2">
    <source>
        <dbReference type="ARBA" id="ARBA00022801"/>
    </source>
</evidence>
<reference evidence="4" key="1">
    <citation type="submission" date="2025-08" db="UniProtKB">
        <authorList>
            <consortium name="RefSeq"/>
        </authorList>
    </citation>
    <scope>IDENTIFICATION</scope>
    <source>
        <tissue evidence="4">Gonad</tissue>
    </source>
</reference>
<dbReference type="Pfam" id="PF19420">
    <property type="entry name" value="DDAH_eukar"/>
    <property type="match status" value="1"/>
</dbReference>
<dbReference type="SUPFAM" id="SSF55909">
    <property type="entry name" value="Pentein"/>
    <property type="match status" value="1"/>
</dbReference>
<gene>
    <name evidence="4" type="primary">LOC109472733</name>
</gene>
<dbReference type="KEGG" id="bbel:109472733"/>
<dbReference type="OrthoDB" id="10016839at2759"/>
<dbReference type="Gene3D" id="3.75.10.10">
    <property type="entry name" value="L-arginine/glycine Amidinotransferase, Chain A"/>
    <property type="match status" value="1"/>
</dbReference>
<dbReference type="GO" id="GO:0045429">
    <property type="term" value="P:positive regulation of nitric oxide biosynthetic process"/>
    <property type="evidence" value="ECO:0007669"/>
    <property type="project" value="TreeGrafter"/>
</dbReference>
<dbReference type="PANTHER" id="PTHR12737:SF9">
    <property type="entry name" value="DIMETHYLARGININASE"/>
    <property type="match status" value="1"/>
</dbReference>
<dbReference type="AlphaFoldDB" id="A0A6P4Z2I8"/>
<dbReference type="GeneID" id="109472733"/>